<comment type="caution">
    <text evidence="6">The sequence shown here is derived from an EMBL/GenBank/DDBJ whole genome shotgun (WGS) entry which is preliminary data.</text>
</comment>
<proteinExistence type="predicted"/>
<dbReference type="GO" id="GO:0008202">
    <property type="term" value="P:steroid metabolic process"/>
    <property type="evidence" value="ECO:0007669"/>
    <property type="project" value="UniProtKB-ARBA"/>
</dbReference>
<dbReference type="Gene3D" id="3.90.700.10">
    <property type="entry name" value="Succinate dehydrogenase/fumarate reductase flavoprotein, catalytic domain"/>
    <property type="match status" value="1"/>
</dbReference>
<evidence type="ECO:0000256" key="1">
    <source>
        <dbReference type="ARBA" id="ARBA00001974"/>
    </source>
</evidence>
<name>A0A970B808_9GAMM</name>
<dbReference type="SUPFAM" id="SSF56425">
    <property type="entry name" value="Succinate dehydrogenase/fumarate reductase flavoprotein, catalytic domain"/>
    <property type="match status" value="1"/>
</dbReference>
<organism evidence="6 7">
    <name type="scientific">Solimonas marina</name>
    <dbReference type="NCBI Taxonomy" id="2714601"/>
    <lineage>
        <taxon>Bacteria</taxon>
        <taxon>Pseudomonadati</taxon>
        <taxon>Pseudomonadota</taxon>
        <taxon>Gammaproteobacteria</taxon>
        <taxon>Nevskiales</taxon>
        <taxon>Nevskiaceae</taxon>
        <taxon>Solimonas</taxon>
    </lineage>
</organism>
<keyword evidence="4" id="KW-0560">Oxidoreductase</keyword>
<sequence length="570" mass="60506">MSKAPHSEAGGNLPIDAPLHADAQTAWALECDVLVVGYGAAGASAAIAAAEAGAQTLIVERFDGGGATAKSGGIVYAGGGTRQQRLAGYDDTAEAMYRYLRIECGLADGDGAVGDATLRRFCDDSTAMIEWLESIGVNFDSDPQYLRTQPKTSYPRDGIYLYYSGNEAVKEYAAVAAPAPRGHRVRGSFLSGRTLFETLRARVDALGVRTLRQSAVRRLVVNADGAVVGAELQRLRPDSPAAKRHARLMRRAEALHNVAPGWADRLRAQALAIESAEGERVLVRARGGVILSAGGFIFNRAMVAEHAAKFAMTMRLGATGCDGSGIRLGLSVGGAAARLDKVSAWRFINPPSVWPQGIVVDAQGQRFCNEQVYGAKLGVAMCEGHGGRAWLIVDKRLRRAAIREALFGRLWAFQSIPALILMLFAPRARSAAALAARIGMPGEALTRSLTDYNNGVRRGDDVLGKSPAFSAELTQPPYYALDVSAHSKTFPCPAITLGGLRVNEDSGAVRDDAGGDIAGLYAAGRTAIGIASNHYISGLSLADCLWSGRRAGRAAAQHRHHNEDREEQAA</sequence>
<comment type="cofactor">
    <cofactor evidence="1">
        <name>FAD</name>
        <dbReference type="ChEBI" id="CHEBI:57692"/>
    </cofactor>
</comment>
<evidence type="ECO:0000256" key="4">
    <source>
        <dbReference type="ARBA" id="ARBA00023002"/>
    </source>
</evidence>
<dbReference type="InterPro" id="IPR003953">
    <property type="entry name" value="FAD-dep_OxRdtase_2_FAD-bd"/>
</dbReference>
<evidence type="ECO:0000313" key="6">
    <source>
        <dbReference type="EMBL" id="NKF20946.1"/>
    </source>
</evidence>
<accession>A0A970B808</accession>
<dbReference type="EMBL" id="JAAVXB010000001">
    <property type="protein sequence ID" value="NKF20946.1"/>
    <property type="molecule type" value="Genomic_DNA"/>
</dbReference>
<evidence type="ECO:0000256" key="2">
    <source>
        <dbReference type="ARBA" id="ARBA00022630"/>
    </source>
</evidence>
<dbReference type="SUPFAM" id="SSF51905">
    <property type="entry name" value="FAD/NAD(P)-binding domain"/>
    <property type="match status" value="1"/>
</dbReference>
<dbReference type="PANTHER" id="PTHR43400">
    <property type="entry name" value="FUMARATE REDUCTASE"/>
    <property type="match status" value="1"/>
</dbReference>
<dbReference type="Gene3D" id="3.50.50.60">
    <property type="entry name" value="FAD/NAD(P)-binding domain"/>
    <property type="match status" value="2"/>
</dbReference>
<evidence type="ECO:0000313" key="7">
    <source>
        <dbReference type="Proteomes" id="UP000653472"/>
    </source>
</evidence>
<dbReference type="InterPro" id="IPR027477">
    <property type="entry name" value="Succ_DH/fumarate_Rdtase_cat_sf"/>
</dbReference>
<dbReference type="GO" id="GO:0016491">
    <property type="term" value="F:oxidoreductase activity"/>
    <property type="evidence" value="ECO:0007669"/>
    <property type="project" value="UniProtKB-KW"/>
</dbReference>
<dbReference type="RefSeq" id="WP_168146198.1">
    <property type="nucleotide sequence ID" value="NZ_JAAVXB010000001.1"/>
</dbReference>
<reference evidence="6" key="1">
    <citation type="submission" date="2020-03" db="EMBL/GenBank/DDBJ databases">
        <title>Solimonas marina sp. nov., isolated from deep seawater of the Pacific Ocean.</title>
        <authorList>
            <person name="Liu X."/>
            <person name="Lai Q."/>
            <person name="Sun F."/>
            <person name="Gai Y."/>
            <person name="Li G."/>
            <person name="Shao Z."/>
        </authorList>
    </citation>
    <scope>NUCLEOTIDE SEQUENCE</scope>
    <source>
        <strain evidence="6">C16B3</strain>
    </source>
</reference>
<keyword evidence="3" id="KW-0274">FAD</keyword>
<evidence type="ECO:0000259" key="5">
    <source>
        <dbReference type="Pfam" id="PF00890"/>
    </source>
</evidence>
<gene>
    <name evidence="6" type="ORF">G7Y82_01370</name>
</gene>
<keyword evidence="2" id="KW-0285">Flavoprotein</keyword>
<keyword evidence="7" id="KW-1185">Reference proteome</keyword>
<dbReference type="PANTHER" id="PTHR43400:SF10">
    <property type="entry name" value="3-OXOSTEROID 1-DEHYDROGENASE"/>
    <property type="match status" value="1"/>
</dbReference>
<evidence type="ECO:0000256" key="3">
    <source>
        <dbReference type="ARBA" id="ARBA00022827"/>
    </source>
</evidence>
<feature type="domain" description="FAD-dependent oxidoreductase 2 FAD-binding" evidence="5">
    <location>
        <begin position="32"/>
        <end position="530"/>
    </location>
</feature>
<dbReference type="InterPro" id="IPR036188">
    <property type="entry name" value="FAD/NAD-bd_sf"/>
</dbReference>
<dbReference type="NCBIfam" id="NF005511">
    <property type="entry name" value="PRK07121.1-4"/>
    <property type="match status" value="1"/>
</dbReference>
<protein>
    <submittedName>
        <fullName evidence="6">FAD-binding protein</fullName>
    </submittedName>
</protein>
<dbReference type="InterPro" id="IPR050315">
    <property type="entry name" value="FAD-oxidoreductase_2"/>
</dbReference>
<dbReference type="Proteomes" id="UP000653472">
    <property type="component" value="Unassembled WGS sequence"/>
</dbReference>
<dbReference type="Pfam" id="PF00890">
    <property type="entry name" value="FAD_binding_2"/>
    <property type="match status" value="1"/>
</dbReference>
<dbReference type="AlphaFoldDB" id="A0A970B808"/>